<proteinExistence type="predicted"/>
<protein>
    <submittedName>
        <fullName evidence="1">Uncharacterized protein</fullName>
    </submittedName>
</protein>
<evidence type="ECO:0000313" key="2">
    <source>
        <dbReference type="Proteomes" id="UP000595420"/>
    </source>
</evidence>
<reference evidence="1 2" key="1">
    <citation type="submission" date="2020-07" db="EMBL/GenBank/DDBJ databases">
        <title>Complete genome sequence analysis of Acidithiobacillus ferrivorans XJFY6S-08 reveals extreme environmental adaptation to alpine acid mine drainage.</title>
        <authorList>
            <person name="Yan L."/>
            <person name="Ni Y."/>
        </authorList>
    </citation>
    <scope>NUCLEOTIDE SEQUENCE [LARGE SCALE GENOMIC DNA]</scope>
    <source>
        <strain evidence="1 2">XJFY6S-08</strain>
    </source>
</reference>
<dbReference type="AlphaFoldDB" id="A0A7T5BGX8"/>
<sequence>MKTKRNHDDANISIASYAIQVHYSCALRFNFVRLRGAIQTVEIFSTEYTVTMRPPLRWFSRMLQL</sequence>
<accession>A0A7T5BGX8</accession>
<dbReference type="RefSeq" id="WP_198660647.1">
    <property type="nucleotide sequence ID" value="NZ_CP059488.1"/>
</dbReference>
<evidence type="ECO:0000313" key="1">
    <source>
        <dbReference type="EMBL" id="QQD72836.1"/>
    </source>
</evidence>
<dbReference type="EMBL" id="CP059488">
    <property type="protein sequence ID" value="QQD72836.1"/>
    <property type="molecule type" value="Genomic_DNA"/>
</dbReference>
<name>A0A7T5BGX8_9PROT</name>
<dbReference type="Proteomes" id="UP000595420">
    <property type="component" value="Chromosome"/>
</dbReference>
<gene>
    <name evidence="1" type="ORF">H2515_00325</name>
</gene>
<organism evidence="1 2">
    <name type="scientific">Acidithiobacillus ferrivorans</name>
    <dbReference type="NCBI Taxonomy" id="160808"/>
    <lineage>
        <taxon>Bacteria</taxon>
        <taxon>Pseudomonadati</taxon>
        <taxon>Pseudomonadota</taxon>
        <taxon>Acidithiobacillia</taxon>
        <taxon>Acidithiobacillales</taxon>
        <taxon>Acidithiobacillaceae</taxon>
        <taxon>Acidithiobacillus</taxon>
    </lineage>
</organism>